<dbReference type="EMBL" id="BAABKE010000003">
    <property type="protein sequence ID" value="GAA5097904.1"/>
    <property type="molecule type" value="Genomic_DNA"/>
</dbReference>
<sequence>MMKKNIGTTDMVIRFIVGLFLLSLIFWGPKTLWGLVGLVPILAGAIRFCPFYTLFGINTCKKD</sequence>
<dbReference type="Pfam" id="PF11127">
    <property type="entry name" value="YgaP-like_TM"/>
    <property type="match status" value="1"/>
</dbReference>
<keyword evidence="1" id="KW-0472">Membrane</keyword>
<organism evidence="3 4">
    <name type="scientific">Wohlfahrtiimonas larvae</name>
    <dbReference type="NCBI Taxonomy" id="1157986"/>
    <lineage>
        <taxon>Bacteria</taxon>
        <taxon>Pseudomonadati</taxon>
        <taxon>Pseudomonadota</taxon>
        <taxon>Gammaproteobacteria</taxon>
        <taxon>Cardiobacteriales</taxon>
        <taxon>Ignatzschineriaceae</taxon>
        <taxon>Wohlfahrtiimonas</taxon>
    </lineage>
</organism>
<feature type="transmembrane region" description="Helical" evidence="1">
    <location>
        <begin position="35"/>
        <end position="57"/>
    </location>
</feature>
<evidence type="ECO:0000313" key="3">
    <source>
        <dbReference type="EMBL" id="GAA5097904.1"/>
    </source>
</evidence>
<evidence type="ECO:0000259" key="2">
    <source>
        <dbReference type="Pfam" id="PF11127"/>
    </source>
</evidence>
<evidence type="ECO:0000256" key="1">
    <source>
        <dbReference type="SAM" id="Phobius"/>
    </source>
</evidence>
<protein>
    <submittedName>
        <fullName evidence="3">DUF2892 domain-containing protein</fullName>
    </submittedName>
</protein>
<comment type="caution">
    <text evidence="3">The sequence shown here is derived from an EMBL/GenBank/DDBJ whole genome shotgun (WGS) entry which is preliminary data.</text>
</comment>
<keyword evidence="1" id="KW-0812">Transmembrane</keyword>
<accession>A0ABP9MK06</accession>
<gene>
    <name evidence="3" type="ORF">GCM10023338_09750</name>
</gene>
<keyword evidence="1" id="KW-1133">Transmembrane helix</keyword>
<proteinExistence type="predicted"/>
<feature type="domain" description="Inner membrane protein YgaP-like transmembrane" evidence="2">
    <location>
        <begin position="2"/>
        <end position="62"/>
    </location>
</feature>
<keyword evidence="4" id="KW-1185">Reference proteome</keyword>
<reference evidence="4" key="1">
    <citation type="journal article" date="2019" name="Int. J. Syst. Evol. Microbiol.">
        <title>The Global Catalogue of Microorganisms (GCM) 10K type strain sequencing project: providing services to taxonomists for standard genome sequencing and annotation.</title>
        <authorList>
            <consortium name="The Broad Institute Genomics Platform"/>
            <consortium name="The Broad Institute Genome Sequencing Center for Infectious Disease"/>
            <person name="Wu L."/>
            <person name="Ma J."/>
        </authorList>
    </citation>
    <scope>NUCLEOTIDE SEQUENCE [LARGE SCALE GENOMIC DNA]</scope>
    <source>
        <strain evidence="4">JCM 18424</strain>
    </source>
</reference>
<dbReference type="Proteomes" id="UP001500631">
    <property type="component" value="Unassembled WGS sequence"/>
</dbReference>
<name>A0ABP9MK06_9GAMM</name>
<dbReference type="RefSeq" id="WP_281249064.1">
    <property type="nucleotide sequence ID" value="NZ_BAABKE010000003.1"/>
</dbReference>
<dbReference type="InterPro" id="IPR021309">
    <property type="entry name" value="YgaP-like_TM"/>
</dbReference>
<evidence type="ECO:0000313" key="4">
    <source>
        <dbReference type="Proteomes" id="UP001500631"/>
    </source>
</evidence>
<feature type="transmembrane region" description="Helical" evidence="1">
    <location>
        <begin position="12"/>
        <end position="29"/>
    </location>
</feature>